<accession>A0AAN8PV53</accession>
<sequence length="113" mass="12629">MGLHKTTEHESGYFEDDDDEEDEGGMPVQFTPQQMHDKSDVVVLELDKRGEPPSKLGIRDDGGYLPICLEEGCWCFEGRAGNKGKKIQVDPSLPVICEKEVTGKKYLVCVPMK</sequence>
<evidence type="ECO:0000256" key="1">
    <source>
        <dbReference type="SAM" id="MobiDB-lite"/>
    </source>
</evidence>
<dbReference type="EMBL" id="JAWJWF010000005">
    <property type="protein sequence ID" value="KAK6632362.1"/>
    <property type="molecule type" value="Genomic_DNA"/>
</dbReference>
<name>A0AAN8PV53_POLSC</name>
<gene>
    <name evidence="2" type="ORF">RUM43_008552</name>
    <name evidence="3" type="ORF">RUM44_007403</name>
</gene>
<evidence type="ECO:0000313" key="5">
    <source>
        <dbReference type="Proteomes" id="UP001372834"/>
    </source>
</evidence>
<keyword evidence="4" id="KW-1185">Reference proteome</keyword>
<dbReference type="Proteomes" id="UP001372834">
    <property type="component" value="Unassembled WGS sequence"/>
</dbReference>
<dbReference type="Proteomes" id="UP001359485">
    <property type="component" value="Unassembled WGS sequence"/>
</dbReference>
<evidence type="ECO:0000313" key="4">
    <source>
        <dbReference type="Proteomes" id="UP001359485"/>
    </source>
</evidence>
<evidence type="ECO:0000313" key="2">
    <source>
        <dbReference type="EMBL" id="KAK6622709.1"/>
    </source>
</evidence>
<comment type="caution">
    <text evidence="2">The sequence shown here is derived from an EMBL/GenBank/DDBJ whole genome shotgun (WGS) entry which is preliminary data.</text>
</comment>
<organism evidence="2 5">
    <name type="scientific">Polyplax serrata</name>
    <name type="common">Common mouse louse</name>
    <dbReference type="NCBI Taxonomy" id="468196"/>
    <lineage>
        <taxon>Eukaryota</taxon>
        <taxon>Metazoa</taxon>
        <taxon>Ecdysozoa</taxon>
        <taxon>Arthropoda</taxon>
        <taxon>Hexapoda</taxon>
        <taxon>Insecta</taxon>
        <taxon>Pterygota</taxon>
        <taxon>Neoptera</taxon>
        <taxon>Paraneoptera</taxon>
        <taxon>Psocodea</taxon>
        <taxon>Troctomorpha</taxon>
        <taxon>Phthiraptera</taxon>
        <taxon>Anoplura</taxon>
        <taxon>Polyplacidae</taxon>
        <taxon>Polyplax</taxon>
    </lineage>
</organism>
<dbReference type="AlphaFoldDB" id="A0AAN8PV53"/>
<dbReference type="EMBL" id="JAWJWE010000038">
    <property type="protein sequence ID" value="KAK6622709.1"/>
    <property type="molecule type" value="Genomic_DNA"/>
</dbReference>
<feature type="compositionally biased region" description="Acidic residues" evidence="1">
    <location>
        <begin position="13"/>
        <end position="24"/>
    </location>
</feature>
<reference evidence="2 5" key="1">
    <citation type="submission" date="2023-10" db="EMBL/GenBank/DDBJ databases">
        <title>Genomes of two closely related lineages of the louse Polyplax serrata with different host specificities.</title>
        <authorList>
            <person name="Martinu J."/>
            <person name="Tarabai H."/>
            <person name="Stefka J."/>
            <person name="Hypsa V."/>
        </authorList>
    </citation>
    <scope>NUCLEOTIDE SEQUENCE [LARGE SCALE GENOMIC DNA]</scope>
    <source>
        <strain evidence="3">98ZLc_SE</strain>
        <strain evidence="2">HR10_N</strain>
    </source>
</reference>
<feature type="compositionally biased region" description="Basic and acidic residues" evidence="1">
    <location>
        <begin position="1"/>
        <end position="12"/>
    </location>
</feature>
<evidence type="ECO:0000313" key="3">
    <source>
        <dbReference type="EMBL" id="KAK6632362.1"/>
    </source>
</evidence>
<proteinExistence type="predicted"/>
<feature type="region of interest" description="Disordered" evidence="1">
    <location>
        <begin position="1"/>
        <end position="37"/>
    </location>
</feature>
<protein>
    <submittedName>
        <fullName evidence="2">Uncharacterized protein</fullName>
    </submittedName>
</protein>